<comment type="cofactor">
    <cofactor evidence="12">
        <name>heme</name>
        <dbReference type="ChEBI" id="CHEBI:30413"/>
    </cofactor>
</comment>
<keyword evidence="12" id="KW-0249">Electron transport</keyword>
<evidence type="ECO:0000256" key="8">
    <source>
        <dbReference type="ARBA" id="ARBA00022857"/>
    </source>
</evidence>
<comment type="cofactor">
    <cofactor evidence="12">
        <name>FAD</name>
        <dbReference type="ChEBI" id="CHEBI:57692"/>
    </cofactor>
    <cofactor evidence="12">
        <name>FMN</name>
        <dbReference type="ChEBI" id="CHEBI:58210"/>
    </cofactor>
</comment>
<keyword evidence="3 12" id="KW-0349">Heme</keyword>
<keyword evidence="4 12" id="KW-0285">Flavoprotein</keyword>
<evidence type="ECO:0000256" key="3">
    <source>
        <dbReference type="ARBA" id="ARBA00022617"/>
    </source>
</evidence>
<dbReference type="Proteomes" id="UP001431429">
    <property type="component" value="Unassembled WGS sequence"/>
</dbReference>
<name>A0ABT0UN24_9ACTN</name>
<evidence type="ECO:0000256" key="9">
    <source>
        <dbReference type="ARBA" id="ARBA00023002"/>
    </source>
</evidence>
<dbReference type="Pfam" id="PF00667">
    <property type="entry name" value="FAD_binding_1"/>
    <property type="match status" value="1"/>
</dbReference>
<dbReference type="PIRSF" id="PIRSF000209">
    <property type="entry name" value="Bifunctional_P450_P450R"/>
    <property type="match status" value="1"/>
</dbReference>
<keyword evidence="11 12" id="KW-0503">Monooxygenase</keyword>
<dbReference type="InterPro" id="IPR001128">
    <property type="entry name" value="Cyt_P450"/>
</dbReference>
<dbReference type="InterPro" id="IPR001433">
    <property type="entry name" value="OxRdtase_FAD/NAD-bd"/>
</dbReference>
<dbReference type="PROSITE" id="PS00086">
    <property type="entry name" value="CYTOCHROME_P450"/>
    <property type="match status" value="1"/>
</dbReference>
<evidence type="ECO:0000256" key="7">
    <source>
        <dbReference type="ARBA" id="ARBA00022827"/>
    </source>
</evidence>
<dbReference type="Gene3D" id="1.10.630.10">
    <property type="entry name" value="Cytochrome P450"/>
    <property type="match status" value="1"/>
</dbReference>
<evidence type="ECO:0000259" key="15">
    <source>
        <dbReference type="PROSITE" id="PS51384"/>
    </source>
</evidence>
<keyword evidence="8 12" id="KW-0521">NADP</keyword>
<dbReference type="InterPro" id="IPR023206">
    <property type="entry name" value="Bifunctional_P450_P450_red"/>
</dbReference>
<dbReference type="EC" id="1.14.14.1" evidence="12"/>
<dbReference type="Pfam" id="PF00175">
    <property type="entry name" value="NAD_binding_1"/>
    <property type="match status" value="1"/>
</dbReference>
<dbReference type="Pfam" id="PF00067">
    <property type="entry name" value="p450"/>
    <property type="match status" value="1"/>
</dbReference>
<dbReference type="PRINTS" id="PR00463">
    <property type="entry name" value="EP450I"/>
</dbReference>
<dbReference type="PANTHER" id="PTHR19384">
    <property type="entry name" value="NITRIC OXIDE SYNTHASE-RELATED"/>
    <property type="match status" value="1"/>
</dbReference>
<evidence type="ECO:0000259" key="14">
    <source>
        <dbReference type="PROSITE" id="PS50902"/>
    </source>
</evidence>
<dbReference type="PROSITE" id="PS50902">
    <property type="entry name" value="FLAVODOXIN_LIKE"/>
    <property type="match status" value="1"/>
</dbReference>
<evidence type="ECO:0000256" key="4">
    <source>
        <dbReference type="ARBA" id="ARBA00022630"/>
    </source>
</evidence>
<evidence type="ECO:0000313" key="16">
    <source>
        <dbReference type="EMBL" id="MCM2389020.1"/>
    </source>
</evidence>
<dbReference type="Gene3D" id="3.40.50.360">
    <property type="match status" value="1"/>
</dbReference>
<dbReference type="Gene3D" id="2.40.30.10">
    <property type="entry name" value="Translation factors"/>
    <property type="match status" value="1"/>
</dbReference>
<comment type="catalytic activity">
    <reaction evidence="12">
        <text>2 oxidized [cytochrome P450] + NADPH = 2 reduced [cytochrome P450] + NADP(+) + H(+)</text>
        <dbReference type="Rhea" id="RHEA:24040"/>
        <dbReference type="Rhea" id="RHEA-COMP:14627"/>
        <dbReference type="Rhea" id="RHEA-COMP:14628"/>
        <dbReference type="ChEBI" id="CHEBI:15378"/>
        <dbReference type="ChEBI" id="CHEBI:55376"/>
        <dbReference type="ChEBI" id="CHEBI:57783"/>
        <dbReference type="ChEBI" id="CHEBI:58349"/>
        <dbReference type="ChEBI" id="CHEBI:60344"/>
        <dbReference type="EC" id="1.6.2.4"/>
    </reaction>
</comment>
<reference evidence="16" key="1">
    <citation type="submission" date="2022-06" db="EMBL/GenBank/DDBJ databases">
        <title>Genome public.</title>
        <authorList>
            <person name="Sun Q."/>
        </authorList>
    </citation>
    <scope>NUCLEOTIDE SEQUENCE</scope>
    <source>
        <strain evidence="16">CWNU-1</strain>
    </source>
</reference>
<accession>A0ABT0UN24</accession>
<evidence type="ECO:0000256" key="1">
    <source>
        <dbReference type="ARBA" id="ARBA00010018"/>
    </source>
</evidence>
<feature type="region of interest" description="Disordered" evidence="13">
    <location>
        <begin position="522"/>
        <end position="546"/>
    </location>
</feature>
<protein>
    <recommendedName>
        <fullName evidence="12">Bifunctional cytochrome P450/NADPH--P450 reductase</fullName>
    </recommendedName>
    <domain>
        <recommendedName>
            <fullName evidence="12">Cytochrome P450</fullName>
            <ecNumber evidence="12">1.14.14.1</ecNumber>
        </recommendedName>
    </domain>
    <domain>
        <recommendedName>
            <fullName evidence="12">NADPH--cytochrome P450 reductase</fullName>
            <ecNumber evidence="12">1.6.2.4</ecNumber>
        </recommendedName>
    </domain>
</protein>
<dbReference type="PRINTS" id="PR00385">
    <property type="entry name" value="P450"/>
</dbReference>
<evidence type="ECO:0000313" key="17">
    <source>
        <dbReference type="Proteomes" id="UP001431429"/>
    </source>
</evidence>
<dbReference type="InterPro" id="IPR029039">
    <property type="entry name" value="Flavoprotein-like_sf"/>
</dbReference>
<feature type="domain" description="Flavodoxin-like" evidence="14">
    <location>
        <begin position="555"/>
        <end position="694"/>
    </location>
</feature>
<dbReference type="InterPro" id="IPR036396">
    <property type="entry name" value="Cyt_P450_sf"/>
</dbReference>
<dbReference type="Pfam" id="PF00258">
    <property type="entry name" value="Flavodoxin_1"/>
    <property type="match status" value="1"/>
</dbReference>
<evidence type="ECO:0000256" key="6">
    <source>
        <dbReference type="ARBA" id="ARBA00022723"/>
    </source>
</evidence>
<proteinExistence type="inferred from homology"/>
<dbReference type="CDD" id="cd11068">
    <property type="entry name" value="CYP120A1"/>
    <property type="match status" value="1"/>
</dbReference>
<dbReference type="Gene3D" id="1.20.990.10">
    <property type="entry name" value="NADPH-cytochrome p450 Reductase, Chain A, domain 3"/>
    <property type="match status" value="1"/>
</dbReference>
<keyword evidence="2 12" id="KW-0813">Transport</keyword>
<dbReference type="InterPro" id="IPR017938">
    <property type="entry name" value="Riboflavin_synthase-like_b-brl"/>
</dbReference>
<evidence type="ECO:0000256" key="13">
    <source>
        <dbReference type="SAM" id="MobiDB-lite"/>
    </source>
</evidence>
<comment type="catalytic activity">
    <reaction evidence="12">
        <text>an organic molecule + reduced [NADPH--hemoprotein reductase] + O2 = an alcohol + oxidized [NADPH--hemoprotein reductase] + H2O + H(+)</text>
        <dbReference type="Rhea" id="RHEA:17149"/>
        <dbReference type="Rhea" id="RHEA-COMP:11964"/>
        <dbReference type="Rhea" id="RHEA-COMP:11965"/>
        <dbReference type="ChEBI" id="CHEBI:15377"/>
        <dbReference type="ChEBI" id="CHEBI:15378"/>
        <dbReference type="ChEBI" id="CHEBI:15379"/>
        <dbReference type="ChEBI" id="CHEBI:30879"/>
        <dbReference type="ChEBI" id="CHEBI:57618"/>
        <dbReference type="ChEBI" id="CHEBI:58210"/>
        <dbReference type="ChEBI" id="CHEBI:142491"/>
        <dbReference type="EC" id="1.14.14.1"/>
    </reaction>
</comment>
<keyword evidence="10 12" id="KW-0408">Iron</keyword>
<dbReference type="InterPro" id="IPR023173">
    <property type="entry name" value="NADPH_Cyt_P450_Rdtase_alpha"/>
</dbReference>
<keyword evidence="17" id="KW-1185">Reference proteome</keyword>
<dbReference type="SUPFAM" id="SSF48264">
    <property type="entry name" value="Cytochrome P450"/>
    <property type="match status" value="1"/>
</dbReference>
<organism evidence="16 17">
    <name type="scientific">Streptomyces albipurpureus</name>
    <dbReference type="NCBI Taxonomy" id="2897419"/>
    <lineage>
        <taxon>Bacteria</taxon>
        <taxon>Bacillati</taxon>
        <taxon>Actinomycetota</taxon>
        <taxon>Actinomycetes</taxon>
        <taxon>Kitasatosporales</taxon>
        <taxon>Streptomycetaceae</taxon>
        <taxon>Streptomyces</taxon>
    </lineage>
</organism>
<dbReference type="SUPFAM" id="SSF52218">
    <property type="entry name" value="Flavoproteins"/>
    <property type="match status" value="1"/>
</dbReference>
<dbReference type="PANTHER" id="PTHR19384:SF17">
    <property type="entry name" value="NADPH--CYTOCHROME P450 REDUCTASE"/>
    <property type="match status" value="1"/>
</dbReference>
<feature type="domain" description="FAD-binding FR-type" evidence="15">
    <location>
        <begin position="732"/>
        <end position="958"/>
    </location>
</feature>
<evidence type="ECO:0000256" key="11">
    <source>
        <dbReference type="ARBA" id="ARBA00023033"/>
    </source>
</evidence>
<keyword evidence="9 12" id="KW-0560">Oxidoreductase</keyword>
<dbReference type="InterPro" id="IPR017972">
    <property type="entry name" value="Cyt_P450_CS"/>
</dbReference>
<dbReference type="SUPFAM" id="SSF63380">
    <property type="entry name" value="Riboflavin synthase domain-like"/>
    <property type="match status" value="1"/>
</dbReference>
<keyword evidence="7 12" id="KW-0274">FAD</keyword>
<dbReference type="RefSeq" id="WP_250919355.1">
    <property type="nucleotide sequence ID" value="NZ_JAMQAW010000009.1"/>
</dbReference>
<dbReference type="EMBL" id="JAMQAW010000009">
    <property type="protein sequence ID" value="MCM2389020.1"/>
    <property type="molecule type" value="Genomic_DNA"/>
</dbReference>
<dbReference type="PROSITE" id="PS51384">
    <property type="entry name" value="FAD_FR"/>
    <property type="match status" value="1"/>
</dbReference>
<feature type="compositionally biased region" description="Low complexity" evidence="13">
    <location>
        <begin position="529"/>
        <end position="541"/>
    </location>
</feature>
<dbReference type="SUPFAM" id="SSF52343">
    <property type="entry name" value="Ferredoxin reductase-like, C-terminal NADP-linked domain"/>
    <property type="match status" value="1"/>
</dbReference>
<gene>
    <name evidence="16" type="ORF">NBG84_12075</name>
</gene>
<dbReference type="Gene3D" id="3.40.50.80">
    <property type="entry name" value="Nucleotide-binding domain of ferredoxin-NADP reductase (FNR) module"/>
    <property type="match status" value="1"/>
</dbReference>
<dbReference type="InterPro" id="IPR002401">
    <property type="entry name" value="Cyt_P450_E_grp-I"/>
</dbReference>
<dbReference type="InterPro" id="IPR039261">
    <property type="entry name" value="FNR_nucleotide-bd"/>
</dbReference>
<evidence type="ECO:0000256" key="2">
    <source>
        <dbReference type="ARBA" id="ARBA00022448"/>
    </source>
</evidence>
<evidence type="ECO:0000256" key="5">
    <source>
        <dbReference type="ARBA" id="ARBA00022643"/>
    </source>
</evidence>
<keyword evidence="5 12" id="KW-0288">FMN</keyword>
<dbReference type="EC" id="1.6.2.4" evidence="12"/>
<evidence type="ECO:0000256" key="12">
    <source>
        <dbReference type="PIRNR" id="PIRNR000209"/>
    </source>
</evidence>
<dbReference type="InterPro" id="IPR008254">
    <property type="entry name" value="Flavodoxin/NO_synth"/>
</dbReference>
<dbReference type="InterPro" id="IPR003097">
    <property type="entry name" value="CysJ-like_FAD-binding"/>
</dbReference>
<sequence length="1127" mass="122885">MNSTSLRQQANAVAIPERGAIPLVGHALRVPTDAFTQFAMAEARALGPIYRLRFLGRETLMVSGADLVAELCDETRFRKSVDDLMTVREFGGDGLFTALGHEPNWRKAHNILMPAFSFNALRAYHPTMVFAAKRLLAKWDSHAGGPVDVAGDMTQLTLDTIGLCGFGYDFDCFGRSEQHPFIATMLRVLAHAQKKTGYLPGLDFLYANAENRQRADITAMNELVDDIVRRRRTELALPQPSAAAEKSAQKSAQESAYESVFGWSGSEPGHEPASGSGPGSAYESTEGSAGPVGSEPEDLLSLMLHAKDKDTGEPLDDTNIRYQVITFLIAGHETTSGALSFALYYLLKHPEVLAAAQAETDTLWGDNPDPDPSYEDIGRLRYLRQVLNEALRLWPTAPAFSLEPLEDTHIGGRYPLLRGQTAVVLTPMLHRDPGWGDNPELFNPGRFTPEQMESRPAHLYKPFGNGERSCIGRQFALHEATLLLGLIVHRYRLLDHSDYQLKIKETLTLKPDRFSLTPVRRARTERRPAVTATTGPAFTTAPPLPTGLRAPGTTLTVLYGSNLGTCRSLAGELAERGTRYGFTTTVAKLDDAVGTLDPEQPVLIVAASYNGRPTDDAARFVDWLETTDAAELPAVPYAVLGVGDRNWPATYQRIPTLIDERLAAAGGNPLVPRAAVDVSGDVAAETDRWGDQVWAELLDCYGLPVEMDDTPPGTRYTIEVMAAAEGPLPGTEGMHPLLVTETAELCDMEHPLGRSKRFLRLRLPEGMTYRSGDHLLIRPTNPASLVHRTERLLGLDPDRMIQLTAPATRDLPLPLDQPMSVRALLTHFVELGQPATTRQIRALAALTPCPPERIGLEYLPEGSTATLPDLLERFASCRPTLPELLDVLAPMRVRYYSISSSPAQVPDTVDLMVAASPMPHRGGEGTWLGAGAAYLAGLGPGDVVDGRVTSCQESFRLPADPTIPVIVISAGTGLAPFRAAIADRALPTSASPPTSDTAPGAHPLDRAPLLCYFGCDHPDVDYLYRDELEAAERTGTVSLRPVHSQAPEEGMRFVQDRIAQDSAEVWALLQAGAHIRVCGDGRAMAPAVRDAFRSIHRDRTGATAEDTETWLTDLMKQDRYVEDVWTG</sequence>
<comment type="caution">
    <text evidence="16">The sequence shown here is derived from an EMBL/GenBank/DDBJ whole genome shotgun (WGS) entry which is preliminary data.</text>
</comment>
<comment type="similarity">
    <text evidence="1 12">In the N-terminal section; belongs to the cytochrome P450 family.</text>
</comment>
<dbReference type="InterPro" id="IPR017927">
    <property type="entry name" value="FAD-bd_FR_type"/>
</dbReference>
<evidence type="ECO:0000256" key="10">
    <source>
        <dbReference type="ARBA" id="ARBA00023004"/>
    </source>
</evidence>
<keyword evidence="6 12" id="KW-0479">Metal-binding</keyword>
<feature type="region of interest" description="Disordered" evidence="13">
    <location>
        <begin position="259"/>
        <end position="296"/>
    </location>
</feature>